<keyword evidence="4" id="KW-1185">Reference proteome</keyword>
<feature type="compositionally biased region" description="Acidic residues" evidence="2">
    <location>
        <begin position="129"/>
        <end position="141"/>
    </location>
</feature>
<proteinExistence type="predicted"/>
<gene>
    <name evidence="3" type="ORF">BJ508DRAFT_332588</name>
</gene>
<evidence type="ECO:0000313" key="4">
    <source>
        <dbReference type="Proteomes" id="UP000275078"/>
    </source>
</evidence>
<evidence type="ECO:0000256" key="2">
    <source>
        <dbReference type="SAM" id="MobiDB-lite"/>
    </source>
</evidence>
<feature type="region of interest" description="Disordered" evidence="2">
    <location>
        <begin position="170"/>
        <end position="191"/>
    </location>
</feature>
<name>A0A3N4HR16_ASCIM</name>
<dbReference type="InterPro" id="IPR002110">
    <property type="entry name" value="Ankyrin_rpt"/>
</dbReference>
<dbReference type="Pfam" id="PF00023">
    <property type="entry name" value="Ank"/>
    <property type="match status" value="1"/>
</dbReference>
<dbReference type="SUPFAM" id="SSF48403">
    <property type="entry name" value="Ankyrin repeat"/>
    <property type="match status" value="1"/>
</dbReference>
<dbReference type="PROSITE" id="PS50297">
    <property type="entry name" value="ANK_REP_REGION"/>
    <property type="match status" value="1"/>
</dbReference>
<dbReference type="SMART" id="SM00248">
    <property type="entry name" value="ANK"/>
    <property type="match status" value="3"/>
</dbReference>
<protein>
    <submittedName>
        <fullName evidence="3">Uncharacterized protein</fullName>
    </submittedName>
</protein>
<dbReference type="Proteomes" id="UP000275078">
    <property type="component" value="Unassembled WGS sequence"/>
</dbReference>
<keyword evidence="1" id="KW-0040">ANK repeat</keyword>
<organism evidence="3 4">
    <name type="scientific">Ascobolus immersus RN42</name>
    <dbReference type="NCBI Taxonomy" id="1160509"/>
    <lineage>
        <taxon>Eukaryota</taxon>
        <taxon>Fungi</taxon>
        <taxon>Dikarya</taxon>
        <taxon>Ascomycota</taxon>
        <taxon>Pezizomycotina</taxon>
        <taxon>Pezizomycetes</taxon>
        <taxon>Pezizales</taxon>
        <taxon>Ascobolaceae</taxon>
        <taxon>Ascobolus</taxon>
    </lineage>
</organism>
<feature type="repeat" description="ANK" evidence="1">
    <location>
        <begin position="362"/>
        <end position="389"/>
    </location>
</feature>
<accession>A0A3N4HR16</accession>
<dbReference type="PROSITE" id="PS50088">
    <property type="entry name" value="ANK_REPEAT"/>
    <property type="match status" value="1"/>
</dbReference>
<dbReference type="EMBL" id="ML119776">
    <property type="protein sequence ID" value="RPA74928.1"/>
    <property type="molecule type" value="Genomic_DNA"/>
</dbReference>
<evidence type="ECO:0000313" key="3">
    <source>
        <dbReference type="EMBL" id="RPA74928.1"/>
    </source>
</evidence>
<sequence>MSESNASFYNLPPEIHLEIGRIFQNTPPTPEFAQGLLALLGTNKRIQGLYLKSVVDYFFFWTYVVDRGEKVLRPCQWRPDGVIRCEVVDQSDTLSQMDTNCYHLDFSGETGYEFDKDGTGVQVMPEKEDGSEEEEEEEEEEAKQLRWEVTGFMERVMRVLENDAVWESPEAPDLSGWRERTGPSDGSEARTKQWLGWPDDAEEPLAYEMQHYARTHYFLDEDYRRLSGGICFVNEPARPFWTPTSIFDTILDASPFVPAYFYQMLFTGLATAEYNSTVVERLVTKFVSHAIQRRKLKLVSIFASCTADCAAIRWWFSEEGSEPFYSNRVAFEVEKALARDDLALIRAITDGGIDLAHMRSNGNMTPLHQAVFFGSIGCTRYLISKGADVLAEMCDPLHSHDTPFSRAIRFIEQERHRECKSKPNPERALEATSRKKECARAVMEAVISPLERSKLVAKLSQPGCGLLSEFGHRFVLTYKSTHDRSHCTYYLDMAKFVSKEFGFGENQIFVPSLEALSGCDLTNYERLEYFKLNFRASTYNFSKPDPVDSGRLRKMEQDLNSLLLDCLLLDETSDDDRQDFRLIELLMQYGADPNATLHNFLPMVNEESHDETAIWTPIMVSVALGKHGALRILLNGDEDLATRWLEDDLFWEFQGCKISRREALGAEWQKLLSRVVILRRKRSPSGRRNGNFPPHTRRLEICPGAVSAGGSSNRWFISTHYDPSNWY</sequence>
<feature type="compositionally biased region" description="Basic and acidic residues" evidence="2">
    <location>
        <begin position="176"/>
        <end position="191"/>
    </location>
</feature>
<dbReference type="InterPro" id="IPR036770">
    <property type="entry name" value="Ankyrin_rpt-contain_sf"/>
</dbReference>
<evidence type="ECO:0000256" key="1">
    <source>
        <dbReference type="PROSITE-ProRule" id="PRU00023"/>
    </source>
</evidence>
<dbReference type="AlphaFoldDB" id="A0A3N4HR16"/>
<feature type="region of interest" description="Disordered" evidence="2">
    <location>
        <begin position="115"/>
        <end position="144"/>
    </location>
</feature>
<dbReference type="Gene3D" id="1.25.40.20">
    <property type="entry name" value="Ankyrin repeat-containing domain"/>
    <property type="match status" value="1"/>
</dbReference>
<reference evidence="3 4" key="1">
    <citation type="journal article" date="2018" name="Nat. Ecol. Evol.">
        <title>Pezizomycetes genomes reveal the molecular basis of ectomycorrhizal truffle lifestyle.</title>
        <authorList>
            <person name="Murat C."/>
            <person name="Payen T."/>
            <person name="Noel B."/>
            <person name="Kuo A."/>
            <person name="Morin E."/>
            <person name="Chen J."/>
            <person name="Kohler A."/>
            <person name="Krizsan K."/>
            <person name="Balestrini R."/>
            <person name="Da Silva C."/>
            <person name="Montanini B."/>
            <person name="Hainaut M."/>
            <person name="Levati E."/>
            <person name="Barry K.W."/>
            <person name="Belfiori B."/>
            <person name="Cichocki N."/>
            <person name="Clum A."/>
            <person name="Dockter R.B."/>
            <person name="Fauchery L."/>
            <person name="Guy J."/>
            <person name="Iotti M."/>
            <person name="Le Tacon F."/>
            <person name="Lindquist E.A."/>
            <person name="Lipzen A."/>
            <person name="Malagnac F."/>
            <person name="Mello A."/>
            <person name="Molinier V."/>
            <person name="Miyauchi S."/>
            <person name="Poulain J."/>
            <person name="Riccioni C."/>
            <person name="Rubini A."/>
            <person name="Sitrit Y."/>
            <person name="Splivallo R."/>
            <person name="Traeger S."/>
            <person name="Wang M."/>
            <person name="Zifcakova L."/>
            <person name="Wipf D."/>
            <person name="Zambonelli A."/>
            <person name="Paolocci F."/>
            <person name="Nowrousian M."/>
            <person name="Ottonello S."/>
            <person name="Baldrian P."/>
            <person name="Spatafora J.W."/>
            <person name="Henrissat B."/>
            <person name="Nagy L.G."/>
            <person name="Aury J.M."/>
            <person name="Wincker P."/>
            <person name="Grigoriev I.V."/>
            <person name="Bonfante P."/>
            <person name="Martin F.M."/>
        </authorList>
    </citation>
    <scope>NUCLEOTIDE SEQUENCE [LARGE SCALE GENOMIC DNA]</scope>
    <source>
        <strain evidence="3 4">RN42</strain>
    </source>
</reference>